<evidence type="ECO:0000256" key="1">
    <source>
        <dbReference type="PROSITE-ProRule" id="PRU00221"/>
    </source>
</evidence>
<sequence>ASGDGQIQLSKTVSYMRTSSLPHPNLALAGHKAPVLCMAWNKDGTLLATGDQSGVVLVWNVSNATGGHVVNVHELRGHRSGVLFLF</sequence>
<dbReference type="InterPro" id="IPR001680">
    <property type="entry name" value="WD40_rpt"/>
</dbReference>
<reference evidence="2 3" key="1">
    <citation type="journal article" date="2018" name="PLoS ONE">
        <title>The draft genome of Kipferlia bialata reveals reductive genome evolution in fornicate parasites.</title>
        <authorList>
            <person name="Tanifuji G."/>
            <person name="Takabayashi S."/>
            <person name="Kume K."/>
            <person name="Takagi M."/>
            <person name="Nakayama T."/>
            <person name="Kamikawa R."/>
            <person name="Inagaki Y."/>
            <person name="Hashimoto T."/>
        </authorList>
    </citation>
    <scope>NUCLEOTIDE SEQUENCE [LARGE SCALE GENOMIC DNA]</scope>
    <source>
        <strain evidence="2">NY0173</strain>
    </source>
</reference>
<keyword evidence="3" id="KW-1185">Reference proteome</keyword>
<keyword evidence="1" id="KW-0853">WD repeat</keyword>
<dbReference type="PROSITE" id="PS50082">
    <property type="entry name" value="WD_REPEATS_2"/>
    <property type="match status" value="1"/>
</dbReference>
<evidence type="ECO:0000313" key="2">
    <source>
        <dbReference type="EMBL" id="GIQ92518.1"/>
    </source>
</evidence>
<protein>
    <recommendedName>
        <fullName evidence="4">Anaphase-promoting complex subunit 4 WD40 domain-containing protein</fullName>
    </recommendedName>
</protein>
<dbReference type="InterPro" id="IPR015943">
    <property type="entry name" value="WD40/YVTN_repeat-like_dom_sf"/>
</dbReference>
<dbReference type="EMBL" id="BDIP01009897">
    <property type="protein sequence ID" value="GIQ92518.1"/>
    <property type="molecule type" value="Genomic_DNA"/>
</dbReference>
<dbReference type="PROSITE" id="PS50294">
    <property type="entry name" value="WD_REPEATS_REGION"/>
    <property type="match status" value="1"/>
</dbReference>
<dbReference type="Proteomes" id="UP000265618">
    <property type="component" value="Unassembled WGS sequence"/>
</dbReference>
<feature type="non-terminal residue" evidence="2">
    <location>
        <position position="86"/>
    </location>
</feature>
<accession>A0A9K3GRI7</accession>
<name>A0A9K3GRI7_9EUKA</name>
<dbReference type="SMART" id="SM00320">
    <property type="entry name" value="WD40"/>
    <property type="match status" value="1"/>
</dbReference>
<dbReference type="AlphaFoldDB" id="A0A9K3GRI7"/>
<proteinExistence type="predicted"/>
<evidence type="ECO:0000313" key="3">
    <source>
        <dbReference type="Proteomes" id="UP000265618"/>
    </source>
</evidence>
<dbReference type="Pfam" id="PF00400">
    <property type="entry name" value="WD40"/>
    <property type="match status" value="1"/>
</dbReference>
<feature type="repeat" description="WD" evidence="1">
    <location>
        <begin position="28"/>
        <end position="63"/>
    </location>
</feature>
<organism evidence="2 3">
    <name type="scientific">Kipferlia bialata</name>
    <dbReference type="NCBI Taxonomy" id="797122"/>
    <lineage>
        <taxon>Eukaryota</taxon>
        <taxon>Metamonada</taxon>
        <taxon>Carpediemonas-like organisms</taxon>
        <taxon>Kipferlia</taxon>
    </lineage>
</organism>
<comment type="caution">
    <text evidence="2">The sequence shown here is derived from an EMBL/GenBank/DDBJ whole genome shotgun (WGS) entry which is preliminary data.</text>
</comment>
<gene>
    <name evidence="2" type="ORF">KIPB_016337</name>
</gene>
<dbReference type="SUPFAM" id="SSF50978">
    <property type="entry name" value="WD40 repeat-like"/>
    <property type="match status" value="1"/>
</dbReference>
<feature type="non-terminal residue" evidence="2">
    <location>
        <position position="1"/>
    </location>
</feature>
<dbReference type="Gene3D" id="2.130.10.10">
    <property type="entry name" value="YVTN repeat-like/Quinoprotein amine dehydrogenase"/>
    <property type="match status" value="1"/>
</dbReference>
<dbReference type="InterPro" id="IPR036322">
    <property type="entry name" value="WD40_repeat_dom_sf"/>
</dbReference>
<evidence type="ECO:0008006" key="4">
    <source>
        <dbReference type="Google" id="ProtNLM"/>
    </source>
</evidence>
<dbReference type="OrthoDB" id="674604at2759"/>